<comment type="caution">
    <text evidence="1">The sequence shown here is derived from an EMBL/GenBank/DDBJ whole genome shotgun (WGS) entry which is preliminary data.</text>
</comment>
<dbReference type="Gene3D" id="3.40.50.1820">
    <property type="entry name" value="alpha/beta hydrolase"/>
    <property type="match status" value="1"/>
</dbReference>
<evidence type="ECO:0000313" key="2">
    <source>
        <dbReference type="Proteomes" id="UP000019478"/>
    </source>
</evidence>
<gene>
    <name evidence="1" type="ORF">A1O3_10013</name>
</gene>
<dbReference type="RefSeq" id="XP_007738294.1">
    <property type="nucleotide sequence ID" value="XM_007740104.1"/>
</dbReference>
<protein>
    <recommendedName>
        <fullName evidence="3">Alpha/beta hydrolase</fullName>
    </recommendedName>
</protein>
<reference evidence="1 2" key="1">
    <citation type="submission" date="2013-03" db="EMBL/GenBank/DDBJ databases">
        <title>The Genome Sequence of Capronia epimyces CBS 606.96.</title>
        <authorList>
            <consortium name="The Broad Institute Genomics Platform"/>
            <person name="Cuomo C."/>
            <person name="de Hoog S."/>
            <person name="Gorbushina A."/>
            <person name="Walker B."/>
            <person name="Young S.K."/>
            <person name="Zeng Q."/>
            <person name="Gargeya S."/>
            <person name="Fitzgerald M."/>
            <person name="Haas B."/>
            <person name="Abouelleil A."/>
            <person name="Allen A.W."/>
            <person name="Alvarado L."/>
            <person name="Arachchi H.M."/>
            <person name="Berlin A.M."/>
            <person name="Chapman S.B."/>
            <person name="Gainer-Dewar J."/>
            <person name="Goldberg J."/>
            <person name="Griggs A."/>
            <person name="Gujja S."/>
            <person name="Hansen M."/>
            <person name="Howarth C."/>
            <person name="Imamovic A."/>
            <person name="Ireland A."/>
            <person name="Larimer J."/>
            <person name="McCowan C."/>
            <person name="Murphy C."/>
            <person name="Pearson M."/>
            <person name="Poon T.W."/>
            <person name="Priest M."/>
            <person name="Roberts A."/>
            <person name="Saif S."/>
            <person name="Shea T."/>
            <person name="Sisk P."/>
            <person name="Sykes S."/>
            <person name="Wortman J."/>
            <person name="Nusbaum C."/>
            <person name="Birren B."/>
        </authorList>
    </citation>
    <scope>NUCLEOTIDE SEQUENCE [LARGE SCALE GENOMIC DNA]</scope>
    <source>
        <strain evidence="1 2">CBS 606.96</strain>
    </source>
</reference>
<dbReference type="InterPro" id="IPR029058">
    <property type="entry name" value="AB_hydrolase_fold"/>
</dbReference>
<feature type="non-terminal residue" evidence="1">
    <location>
        <position position="1"/>
    </location>
</feature>
<dbReference type="AlphaFoldDB" id="W9Y5Q4"/>
<accession>W9Y5Q4</accession>
<keyword evidence="2" id="KW-1185">Reference proteome</keyword>
<name>W9Y5Q4_9EURO</name>
<dbReference type="Proteomes" id="UP000019478">
    <property type="component" value="Unassembled WGS sequence"/>
</dbReference>
<sequence>NRLSEEGVELVKQIPYQSIPSFAGKLTHAAYKCIPVSYIVCEHDLILTPEVQRSFIATIEKEGGSR</sequence>
<dbReference type="GeneID" id="19174094"/>
<organism evidence="1 2">
    <name type="scientific">Capronia epimyces CBS 606.96</name>
    <dbReference type="NCBI Taxonomy" id="1182542"/>
    <lineage>
        <taxon>Eukaryota</taxon>
        <taxon>Fungi</taxon>
        <taxon>Dikarya</taxon>
        <taxon>Ascomycota</taxon>
        <taxon>Pezizomycotina</taxon>
        <taxon>Eurotiomycetes</taxon>
        <taxon>Chaetothyriomycetidae</taxon>
        <taxon>Chaetothyriales</taxon>
        <taxon>Herpotrichiellaceae</taxon>
        <taxon>Capronia</taxon>
    </lineage>
</organism>
<dbReference type="HOGENOM" id="CLU_2838044_0_0_1"/>
<evidence type="ECO:0000313" key="1">
    <source>
        <dbReference type="EMBL" id="EXJ77784.1"/>
    </source>
</evidence>
<dbReference type="OrthoDB" id="1263307at2759"/>
<proteinExistence type="predicted"/>
<evidence type="ECO:0008006" key="3">
    <source>
        <dbReference type="Google" id="ProtNLM"/>
    </source>
</evidence>
<dbReference type="EMBL" id="AMGY01000010">
    <property type="protein sequence ID" value="EXJ77784.1"/>
    <property type="molecule type" value="Genomic_DNA"/>
</dbReference>
<dbReference type="STRING" id="1182542.W9Y5Q4"/>